<feature type="binding site" evidence="1">
    <location>
        <position position="117"/>
    </location>
    <ligand>
        <name>S-adenosyl-L-methionine</name>
        <dbReference type="ChEBI" id="CHEBI:59789"/>
    </ligand>
</feature>
<reference evidence="3 4" key="1">
    <citation type="journal article" date="2013" name="Int. J. Syst. Evol. Microbiol.">
        <title>Celerinatantimonas yamalensis sp. nov., a cold-adapted diazotrophic bacterium from a cold permafrost brine.</title>
        <authorList>
            <person name="Shcherbakova V."/>
            <person name="Chuvilskaya N."/>
            <person name="Rivkina E."/>
            <person name="Demidov N."/>
            <person name="Uchaeva V."/>
            <person name="Suetin S."/>
            <person name="Suzina N."/>
            <person name="Gilichinsky D."/>
        </authorList>
    </citation>
    <scope>NUCLEOTIDE SEQUENCE [LARGE SCALE GENOMIC DNA]</scope>
    <source>
        <strain evidence="3 4">C7</strain>
    </source>
</reference>
<comment type="caution">
    <text evidence="1">Lacks conserved residue(s) required for the propagation of feature annotation.</text>
</comment>
<organism evidence="3 4">
    <name type="scientific">Celerinatantimonas yamalensis</name>
    <dbReference type="NCBI Taxonomy" id="559956"/>
    <lineage>
        <taxon>Bacteria</taxon>
        <taxon>Pseudomonadati</taxon>
        <taxon>Pseudomonadota</taxon>
        <taxon>Gammaproteobacteria</taxon>
        <taxon>Celerinatantimonadaceae</taxon>
        <taxon>Celerinatantimonas</taxon>
    </lineage>
</organism>
<dbReference type="EC" id="2.1.1.-" evidence="1"/>
<dbReference type="PANTHER" id="PTHR43861">
    <property type="entry name" value="TRANS-ACONITATE 2-METHYLTRANSFERASE-RELATED"/>
    <property type="match status" value="1"/>
</dbReference>
<comment type="catalytic activity">
    <reaction evidence="1">
        <text>5-carboxymethoxyuridine(34) in tRNA + S-adenosyl-L-methionine = 5-methoxycarbonylmethoxyuridine(34) in tRNA + S-adenosyl-L-homocysteine</text>
        <dbReference type="Rhea" id="RHEA:54080"/>
        <dbReference type="Rhea" id="RHEA-COMP:13383"/>
        <dbReference type="Rhea" id="RHEA-COMP:13781"/>
        <dbReference type="ChEBI" id="CHEBI:57856"/>
        <dbReference type="ChEBI" id="CHEBI:59789"/>
        <dbReference type="ChEBI" id="CHEBI:136879"/>
        <dbReference type="ChEBI" id="CHEBI:138053"/>
    </reaction>
</comment>
<dbReference type="CDD" id="cd02440">
    <property type="entry name" value="AdoMet_MTases"/>
    <property type="match status" value="1"/>
</dbReference>
<keyword evidence="1" id="KW-0949">S-adenosyl-L-methionine</keyword>
<dbReference type="InterPro" id="IPR013216">
    <property type="entry name" value="Methyltransf_11"/>
</dbReference>
<dbReference type="InterPro" id="IPR033664">
    <property type="entry name" value="Cmo5U_methylTrfase"/>
</dbReference>
<evidence type="ECO:0000256" key="1">
    <source>
        <dbReference type="HAMAP-Rule" id="MF_02057"/>
    </source>
</evidence>
<proteinExistence type="inferred from homology"/>
<dbReference type="Pfam" id="PF08241">
    <property type="entry name" value="Methyltransf_11"/>
    <property type="match status" value="1"/>
</dbReference>
<evidence type="ECO:0000313" key="3">
    <source>
        <dbReference type="EMBL" id="MFM2484109.1"/>
    </source>
</evidence>
<dbReference type="EMBL" id="JBEQCT010000001">
    <property type="protein sequence ID" value="MFM2484109.1"/>
    <property type="molecule type" value="Genomic_DNA"/>
</dbReference>
<evidence type="ECO:0000259" key="2">
    <source>
        <dbReference type="Pfam" id="PF08241"/>
    </source>
</evidence>
<dbReference type="GO" id="GO:0008168">
    <property type="term" value="F:methyltransferase activity"/>
    <property type="evidence" value="ECO:0007669"/>
    <property type="project" value="UniProtKB-KW"/>
</dbReference>
<accession>A0ABW9G419</accession>
<keyword evidence="1" id="KW-0819">tRNA processing</keyword>
<keyword evidence="4" id="KW-1185">Reference proteome</keyword>
<feature type="binding site" evidence="1">
    <location>
        <begin position="51"/>
        <end position="52"/>
    </location>
    <ligand>
        <name>S-adenosyl-L-methionine</name>
        <dbReference type="ChEBI" id="CHEBI:59789"/>
    </ligand>
</feature>
<feature type="binding site" evidence="1">
    <location>
        <position position="72"/>
    </location>
    <ligand>
        <name>S-adenosyl-L-methionine</name>
        <dbReference type="ChEBI" id="CHEBI:59789"/>
    </ligand>
</feature>
<feature type="domain" description="Methyltransferase type 11" evidence="2">
    <location>
        <begin position="48"/>
        <end position="144"/>
    </location>
</feature>
<keyword evidence="1" id="KW-0808">Transferase</keyword>
<dbReference type="HAMAP" id="MF_02057">
    <property type="entry name" value="tRNA_methyltr_CmoM"/>
    <property type="match status" value="1"/>
</dbReference>
<dbReference type="RefSeq" id="WP_408622248.1">
    <property type="nucleotide sequence ID" value="NZ_JBEQCT010000001.1"/>
</dbReference>
<dbReference type="Gene3D" id="3.40.50.150">
    <property type="entry name" value="Vaccinia Virus protein VP39"/>
    <property type="match status" value="1"/>
</dbReference>
<dbReference type="InterPro" id="IPR029063">
    <property type="entry name" value="SAM-dependent_MTases_sf"/>
</dbReference>
<comment type="function">
    <text evidence="1">Catalyzes the methylation of 5-carboxymethoxyuridine (cmo5U) to form 5-methoxycarbonylmethoxyuridine (mcmo5U) at position 34 in tRNAs.</text>
</comment>
<comment type="similarity">
    <text evidence="1">Belongs to the class I-like SAM-binding methyltransferase superfamily. CmoM family.</text>
</comment>
<evidence type="ECO:0000313" key="4">
    <source>
        <dbReference type="Proteomes" id="UP001629953"/>
    </source>
</evidence>
<dbReference type="SUPFAM" id="SSF53335">
    <property type="entry name" value="S-adenosyl-L-methionine-dependent methyltransferases"/>
    <property type="match status" value="1"/>
</dbReference>
<protein>
    <recommendedName>
        <fullName evidence="1">tRNA 5-carboxymethoxyuridine methyltransferase</fullName>
        <ecNumber evidence="1">2.1.1.-</ecNumber>
    </recommendedName>
    <alternativeName>
        <fullName evidence="1">cmo5U methyltransferase</fullName>
    </alternativeName>
</protein>
<dbReference type="Proteomes" id="UP001629953">
    <property type="component" value="Unassembled WGS sequence"/>
</dbReference>
<name>A0ABW9G419_9GAMM</name>
<dbReference type="GO" id="GO:0032259">
    <property type="term" value="P:methylation"/>
    <property type="evidence" value="ECO:0007669"/>
    <property type="project" value="UniProtKB-KW"/>
</dbReference>
<gene>
    <name evidence="1" type="primary">cmoM</name>
    <name evidence="3" type="ORF">ABUE30_03355</name>
</gene>
<keyword evidence="1 3" id="KW-0489">Methyltransferase</keyword>
<sequence length="252" mass="28742">MSDKNFNQLSSKFTQNIYGTIKGQIRVQVLMRDLLEHTPLATRKLRILDAGGGFGYLSQKLAAMGHEVVLCDISETLLDKAAQNIAESEIPLSITLRHCAIQDLPDELGQFDIVLCHAVLEWLEDGHQTLAKLERFVSASGYLSLMFYNLEAQRFHALVCGNFDYVENGLKAKKTVRLTPQHAYSLTTIRRWLTDWKLNECHTSGVRIINDYLKARARDQITNESLIDMELKYSTHPCYIELGRYIHIISVK</sequence>
<comment type="caution">
    <text evidence="3">The sequence shown here is derived from an EMBL/GenBank/DDBJ whole genome shotgun (WGS) entry which is preliminary data.</text>
</comment>
<feature type="binding site" evidence="1">
    <location>
        <position position="26"/>
    </location>
    <ligand>
        <name>S-adenosyl-L-methionine</name>
        <dbReference type="ChEBI" id="CHEBI:59789"/>
    </ligand>
</feature>
<dbReference type="PANTHER" id="PTHR43861:SF1">
    <property type="entry name" value="TRANS-ACONITATE 2-METHYLTRANSFERASE"/>
    <property type="match status" value="1"/>
</dbReference>